<name>A0A923S348_9BURK</name>
<keyword evidence="2" id="KW-1185">Reference proteome</keyword>
<dbReference type="RefSeq" id="WP_187082553.1">
    <property type="nucleotide sequence ID" value="NZ_JACORU010000006.1"/>
</dbReference>
<comment type="caution">
    <text evidence="1">The sequence shown here is derived from an EMBL/GenBank/DDBJ whole genome shotgun (WGS) entry which is preliminary data.</text>
</comment>
<organism evidence="1 2">
    <name type="scientific">Ramlibacter albus</name>
    <dbReference type="NCBI Taxonomy" id="2079448"/>
    <lineage>
        <taxon>Bacteria</taxon>
        <taxon>Pseudomonadati</taxon>
        <taxon>Pseudomonadota</taxon>
        <taxon>Betaproteobacteria</taxon>
        <taxon>Burkholderiales</taxon>
        <taxon>Comamonadaceae</taxon>
        <taxon>Ramlibacter</taxon>
    </lineage>
</organism>
<sequence>MEPRKSIAELRSHVAALVEQEAGLLQKAFELSRDESSRASVGGIFAQVQKIQRERSAFRKQIGDLLGSSRMHSPAEVWQPGVYDYRSEVGSKSVRARVVAGPLGLLVHIPGQSRAVRIETLAGTFDGPLASDDSTSYLA</sequence>
<dbReference type="AlphaFoldDB" id="A0A923S348"/>
<protein>
    <submittedName>
        <fullName evidence="1">Uncharacterized protein</fullName>
    </submittedName>
</protein>
<dbReference type="Proteomes" id="UP000596827">
    <property type="component" value="Unassembled WGS sequence"/>
</dbReference>
<proteinExistence type="predicted"/>
<reference evidence="1" key="1">
    <citation type="submission" date="2020-08" db="EMBL/GenBank/DDBJ databases">
        <title>Ramlibacter sp. GTP1 16S ribosomal RNA gene genome sequencing and assembly.</title>
        <authorList>
            <person name="Kang M."/>
        </authorList>
    </citation>
    <scope>NUCLEOTIDE SEQUENCE</scope>
    <source>
        <strain evidence="1">GTP1</strain>
    </source>
</reference>
<evidence type="ECO:0000313" key="1">
    <source>
        <dbReference type="EMBL" id="MBC5766070.1"/>
    </source>
</evidence>
<gene>
    <name evidence="1" type="ORF">H8R02_16500</name>
</gene>
<evidence type="ECO:0000313" key="2">
    <source>
        <dbReference type="Proteomes" id="UP000596827"/>
    </source>
</evidence>
<accession>A0A923S348</accession>
<dbReference type="EMBL" id="JACORU010000006">
    <property type="protein sequence ID" value="MBC5766070.1"/>
    <property type="molecule type" value="Genomic_DNA"/>
</dbReference>